<evidence type="ECO:0000259" key="11">
    <source>
        <dbReference type="PROSITE" id="PS00486"/>
    </source>
</evidence>
<dbReference type="InterPro" id="IPR036678">
    <property type="entry name" value="MutS_con_dom_sf"/>
</dbReference>
<dbReference type="InterPro" id="IPR007861">
    <property type="entry name" value="DNA_mismatch_repair_MutS_clamp"/>
</dbReference>
<dbReference type="GO" id="GO:0005524">
    <property type="term" value="F:ATP binding"/>
    <property type="evidence" value="ECO:0007669"/>
    <property type="project" value="UniProtKB-KW"/>
</dbReference>
<comment type="function">
    <text evidence="9">Component of the post-replicative DNA mismatch repair system (MMR).</text>
</comment>
<dbReference type="PANTHER" id="PTHR11361:SF35">
    <property type="entry name" value="DNA MISMATCH REPAIR PROTEIN MSH2"/>
    <property type="match status" value="1"/>
</dbReference>
<dbReference type="Gene3D" id="3.30.420.110">
    <property type="entry name" value="MutS, connector domain"/>
    <property type="match status" value="1"/>
</dbReference>
<dbReference type="InterPro" id="IPR000432">
    <property type="entry name" value="DNA_mismatch_repair_MutS_C"/>
</dbReference>
<dbReference type="SUPFAM" id="SSF48334">
    <property type="entry name" value="DNA repair protein MutS, domain III"/>
    <property type="match status" value="1"/>
</dbReference>
<evidence type="ECO:0000256" key="2">
    <source>
        <dbReference type="ARBA" id="ARBA00006271"/>
    </source>
</evidence>
<dbReference type="InterPro" id="IPR036187">
    <property type="entry name" value="DNA_mismatch_repair_MutS_sf"/>
</dbReference>
<dbReference type="SUPFAM" id="SSF52540">
    <property type="entry name" value="P-loop containing nucleoside triphosphate hydrolases"/>
    <property type="match status" value="1"/>
</dbReference>
<keyword evidence="6 9" id="KW-0238">DNA-binding</keyword>
<dbReference type="PIRSF" id="PIRSF005813">
    <property type="entry name" value="MSH2"/>
    <property type="match status" value="1"/>
</dbReference>
<dbReference type="Gene3D" id="3.40.1170.10">
    <property type="entry name" value="DNA repair protein MutS, domain I"/>
    <property type="match status" value="1"/>
</dbReference>
<evidence type="ECO:0000313" key="12">
    <source>
        <dbReference type="EMBL" id="CAL1295471.1"/>
    </source>
</evidence>
<dbReference type="InterPro" id="IPR007860">
    <property type="entry name" value="DNA_mmatch_repair_MutS_con_dom"/>
</dbReference>
<dbReference type="Gene3D" id="3.40.50.300">
    <property type="entry name" value="P-loop containing nucleotide triphosphate hydrolases"/>
    <property type="match status" value="1"/>
</dbReference>
<feature type="region of interest" description="Disordered" evidence="10">
    <location>
        <begin position="886"/>
        <end position="911"/>
    </location>
</feature>
<dbReference type="InterPro" id="IPR011184">
    <property type="entry name" value="DNA_mismatch_repair_Msh2"/>
</dbReference>
<dbReference type="GO" id="GO:0140664">
    <property type="term" value="F:ATP-dependent DNA damage sensor activity"/>
    <property type="evidence" value="ECO:0007669"/>
    <property type="project" value="InterPro"/>
</dbReference>
<dbReference type="AlphaFoldDB" id="A0AAV2BGW1"/>
<reference evidence="12 13" key="1">
    <citation type="submission" date="2024-04" db="EMBL/GenBank/DDBJ databases">
        <authorList>
            <person name="Rising A."/>
            <person name="Reimegard J."/>
            <person name="Sonavane S."/>
            <person name="Akerstrom W."/>
            <person name="Nylinder S."/>
            <person name="Hedman E."/>
            <person name="Kallberg Y."/>
        </authorList>
    </citation>
    <scope>NUCLEOTIDE SEQUENCE [LARGE SCALE GENOMIC DNA]</scope>
</reference>
<keyword evidence="4 9" id="KW-0227">DNA damage</keyword>
<evidence type="ECO:0000256" key="7">
    <source>
        <dbReference type="ARBA" id="ARBA00023204"/>
    </source>
</evidence>
<dbReference type="Pfam" id="PF01624">
    <property type="entry name" value="MutS_I"/>
    <property type="match status" value="1"/>
</dbReference>
<dbReference type="Pfam" id="PF00488">
    <property type="entry name" value="MutS_V"/>
    <property type="match status" value="1"/>
</dbReference>
<evidence type="ECO:0000256" key="6">
    <source>
        <dbReference type="ARBA" id="ARBA00023125"/>
    </source>
</evidence>
<dbReference type="InterPro" id="IPR027417">
    <property type="entry name" value="P-loop_NTPase"/>
</dbReference>
<dbReference type="Gene3D" id="1.10.1420.10">
    <property type="match status" value="2"/>
</dbReference>
<dbReference type="Pfam" id="PF05192">
    <property type="entry name" value="MutS_III"/>
    <property type="match status" value="1"/>
</dbReference>
<dbReference type="InterPro" id="IPR007696">
    <property type="entry name" value="DNA_mismatch_repair_MutS_core"/>
</dbReference>
<comment type="similarity">
    <text evidence="2 9">Belongs to the DNA mismatch repair MutS family.</text>
</comment>
<dbReference type="PROSITE" id="PS00486">
    <property type="entry name" value="DNA_MISMATCH_REPAIR_2"/>
    <property type="match status" value="1"/>
</dbReference>
<evidence type="ECO:0000256" key="8">
    <source>
        <dbReference type="ARBA" id="ARBA00023242"/>
    </source>
</evidence>
<feature type="domain" description="DNA mismatch repair proteins mutS family" evidence="11">
    <location>
        <begin position="736"/>
        <end position="752"/>
    </location>
</feature>
<evidence type="ECO:0000313" key="13">
    <source>
        <dbReference type="Proteomes" id="UP001497382"/>
    </source>
</evidence>
<dbReference type="PANTHER" id="PTHR11361">
    <property type="entry name" value="DNA MISMATCH REPAIR PROTEIN MUTS FAMILY MEMBER"/>
    <property type="match status" value="1"/>
</dbReference>
<dbReference type="EMBL" id="CAXIEN010000371">
    <property type="protein sequence ID" value="CAL1295471.1"/>
    <property type="molecule type" value="Genomic_DNA"/>
</dbReference>
<gene>
    <name evidence="12" type="ORF">LARSCL_LOCUS19291</name>
</gene>
<dbReference type="GO" id="GO:0032301">
    <property type="term" value="C:MutSalpha complex"/>
    <property type="evidence" value="ECO:0007669"/>
    <property type="project" value="TreeGrafter"/>
</dbReference>
<evidence type="ECO:0000256" key="9">
    <source>
        <dbReference type="RuleBase" id="RU003756"/>
    </source>
</evidence>
<dbReference type="SMART" id="SM00533">
    <property type="entry name" value="MUTSd"/>
    <property type="match status" value="1"/>
</dbReference>
<accession>A0AAV2BGW1</accession>
<keyword evidence="7 9" id="KW-0234">DNA repair</keyword>
<keyword evidence="5" id="KW-0067">ATP-binding</keyword>
<organism evidence="12 13">
    <name type="scientific">Larinioides sclopetarius</name>
    <dbReference type="NCBI Taxonomy" id="280406"/>
    <lineage>
        <taxon>Eukaryota</taxon>
        <taxon>Metazoa</taxon>
        <taxon>Ecdysozoa</taxon>
        <taxon>Arthropoda</taxon>
        <taxon>Chelicerata</taxon>
        <taxon>Arachnida</taxon>
        <taxon>Araneae</taxon>
        <taxon>Araneomorphae</taxon>
        <taxon>Entelegynae</taxon>
        <taxon>Araneoidea</taxon>
        <taxon>Araneidae</taxon>
        <taxon>Larinioides</taxon>
    </lineage>
</organism>
<evidence type="ECO:0000256" key="5">
    <source>
        <dbReference type="ARBA" id="ARBA00022840"/>
    </source>
</evidence>
<dbReference type="GO" id="GO:0030983">
    <property type="term" value="F:mismatched DNA binding"/>
    <property type="evidence" value="ECO:0007669"/>
    <property type="project" value="InterPro"/>
</dbReference>
<proteinExistence type="inferred from homology"/>
<keyword evidence="3 9" id="KW-0547">Nucleotide-binding</keyword>
<evidence type="ECO:0000256" key="4">
    <source>
        <dbReference type="ARBA" id="ARBA00022763"/>
    </source>
</evidence>
<keyword evidence="8" id="KW-0539">Nucleus</keyword>
<protein>
    <recommendedName>
        <fullName evidence="11">DNA mismatch repair proteins mutS family domain-containing protein</fullName>
    </recommendedName>
</protein>
<dbReference type="InterPro" id="IPR045076">
    <property type="entry name" value="MutS"/>
</dbReference>
<dbReference type="GO" id="GO:0006298">
    <property type="term" value="P:mismatch repair"/>
    <property type="evidence" value="ECO:0007669"/>
    <property type="project" value="InterPro"/>
</dbReference>
<sequence>MIFGSDMSLDMSDIAAEFIAYFKNLPKISGLCRVYERNDKYCCYGDDAKLITKVLTTAQLKSLGSDGDSLNYVSITKGHLIQALRYLLFVAQYKVEILRNTGSVRSPDWTVAGKASPGNLAAVEDFLFSEDNSYVLTQRGLMAVKFAMEGCEMVLAVAYCDALLREFQICQFVDNPQLTTFQSVIAQLSPQECLLPSVPKSKQKEAPTKSNAIIETLKSHNIAVAECGDFSDQFIVQDLNRLIQFEEGQNFQNSMKDESEMKLALSCVAAIIKYLQLLSDENNFSQFVLSVFKSELFAKVDQSCEIGLGLFPEIKSDFHVKTYLFGHLNSCFTSAGERLLIQWIKQPLMDIRKIEERLDIVEIFVKDISLQNNVSKLIDKFIDIEMLCRKIQRRKAGLQDLYKIYQMLMKLPSLKNELLTYIGSHKAVLEENFIKEIQERIEDCENFTSMISQTLDFEAIENREFVIVAEYDETLLDLRKRMTKLKKSMDVDLEKVRNDLGLSSVRLESFEKLGFTFRLTLKEECHLRNKKGYITIDTRSSGVRFQSPDLRSFNEQYNRLKADYEEIQKKIVDQIVDVSASYIQPLKQLGATIAWLDATLSLARVATRATKTYIRPKLREKGECHIVLKQCRHPYLEDTLRNYIPNDVEITKDKHRFYFVTGPNMGGKSTFIRSVALNVLLAQIGSFVPCDEADISVVDGFFTRIGACDNPSKAMSTFMYEMLEVKNMLRGATSASLLIIDEMGRGTSTFDGFGLSWAISKQIALVIKAPCLFATHFHDLTSLSEAIPSVGNLYVDALCSSGNVTFLYRVKPGVCSESFGIHVAKLAAFPEKVIKCSEKKLKELEEFDIPFEEVSKVFAHIENGESLIKVVKEILPYSSLELKESEDISDSKEEAMDVDESNDAASTSQLPIESVTLSSTLETSKKLIEILEQMEKDTNVMEQFEGEKISYVKR</sequence>
<evidence type="ECO:0000256" key="10">
    <source>
        <dbReference type="SAM" id="MobiDB-lite"/>
    </source>
</evidence>
<dbReference type="GO" id="GO:0006312">
    <property type="term" value="P:mitotic recombination"/>
    <property type="evidence" value="ECO:0007669"/>
    <property type="project" value="TreeGrafter"/>
</dbReference>
<dbReference type="Proteomes" id="UP001497382">
    <property type="component" value="Unassembled WGS sequence"/>
</dbReference>
<dbReference type="Pfam" id="PF05190">
    <property type="entry name" value="MutS_IV"/>
    <property type="match status" value="1"/>
</dbReference>
<evidence type="ECO:0000256" key="1">
    <source>
        <dbReference type="ARBA" id="ARBA00004123"/>
    </source>
</evidence>
<comment type="subcellular location">
    <subcellularLocation>
        <location evidence="1">Nucleus</location>
    </subcellularLocation>
</comment>
<evidence type="ECO:0000256" key="3">
    <source>
        <dbReference type="ARBA" id="ARBA00022741"/>
    </source>
</evidence>
<dbReference type="InterPro" id="IPR016151">
    <property type="entry name" value="DNA_mismatch_repair_MutS_N"/>
</dbReference>
<name>A0AAV2BGW1_9ARAC</name>
<dbReference type="InterPro" id="IPR007695">
    <property type="entry name" value="DNA_mismatch_repair_MutS-lik_N"/>
</dbReference>
<dbReference type="Pfam" id="PF05188">
    <property type="entry name" value="MutS_II"/>
    <property type="match status" value="1"/>
</dbReference>
<feature type="compositionally biased region" description="Basic and acidic residues" evidence="10">
    <location>
        <begin position="886"/>
        <end position="895"/>
    </location>
</feature>
<keyword evidence="13" id="KW-1185">Reference proteome</keyword>
<comment type="caution">
    <text evidence="12">The sequence shown here is derived from an EMBL/GenBank/DDBJ whole genome shotgun (WGS) entry which is preliminary data.</text>
</comment>
<dbReference type="SMART" id="SM00534">
    <property type="entry name" value="MUTSac"/>
    <property type="match status" value="1"/>
</dbReference>